<evidence type="ECO:0000256" key="6">
    <source>
        <dbReference type="ARBA" id="ARBA00023136"/>
    </source>
</evidence>
<dbReference type="PANTHER" id="PTHR34390">
    <property type="entry name" value="UPF0442 PROTEIN YJJB-RELATED"/>
    <property type="match status" value="1"/>
</dbReference>
<keyword evidence="4 8" id="KW-0812">Transmembrane</keyword>
<dbReference type="PANTHER" id="PTHR34390:SF1">
    <property type="entry name" value="SUCCINATE TRANSPORTER SUBUNIT YJJB-RELATED"/>
    <property type="match status" value="1"/>
</dbReference>
<feature type="domain" description="Threonine/Serine exporter ThrE" evidence="9">
    <location>
        <begin position="15"/>
        <end position="138"/>
    </location>
</feature>
<feature type="transmembrane region" description="Helical" evidence="8">
    <location>
        <begin position="58"/>
        <end position="78"/>
    </location>
</feature>
<reference evidence="10 11" key="1">
    <citation type="submission" date="2022-11" db="EMBL/GenBank/DDBJ databases">
        <title>Study of microbial diversity in lake waters.</title>
        <authorList>
            <person name="Zhang J."/>
        </authorList>
    </citation>
    <scope>NUCLEOTIDE SEQUENCE [LARGE SCALE GENOMIC DNA]</scope>
    <source>
        <strain evidence="10 11">DT12</strain>
    </source>
</reference>
<dbReference type="RefSeq" id="WP_267150835.1">
    <property type="nucleotide sequence ID" value="NZ_JAPMLT010000002.1"/>
</dbReference>
<sequence length="160" mass="17054">MNETFFTWRDLLLAVAGFAATYCYAVLYQVPKKALVLVGLVGTGAWLVQEFVSRLGVASVASAFIGGMFVAMVSEFLARRVRMPVTVFVVGGIVPLVPGSKAYATMREFVMGNEMFGIVRGAETILIAAAISAGLLLGGTLVRMTGRARSDRATGTRNHS</sequence>
<evidence type="ECO:0000256" key="4">
    <source>
        <dbReference type="ARBA" id="ARBA00022692"/>
    </source>
</evidence>
<comment type="subcellular location">
    <subcellularLocation>
        <location evidence="1">Cell membrane</location>
        <topology evidence="1">Multi-pass membrane protein</topology>
    </subcellularLocation>
</comment>
<dbReference type="Pfam" id="PF12821">
    <property type="entry name" value="ThrE_2"/>
    <property type="match status" value="1"/>
</dbReference>
<keyword evidence="11" id="KW-1185">Reference proteome</keyword>
<evidence type="ECO:0000256" key="5">
    <source>
        <dbReference type="ARBA" id="ARBA00022989"/>
    </source>
</evidence>
<evidence type="ECO:0000256" key="1">
    <source>
        <dbReference type="ARBA" id="ARBA00004651"/>
    </source>
</evidence>
<evidence type="ECO:0000256" key="3">
    <source>
        <dbReference type="ARBA" id="ARBA00022519"/>
    </source>
</evidence>
<keyword evidence="6 8" id="KW-0472">Membrane</keyword>
<dbReference type="InterPro" id="IPR050539">
    <property type="entry name" value="ThrE_Dicarb/AminoAcid_Exp"/>
</dbReference>
<gene>
    <name evidence="10" type="ORF">OS242_06460</name>
</gene>
<evidence type="ECO:0000256" key="7">
    <source>
        <dbReference type="ARBA" id="ARBA00034125"/>
    </source>
</evidence>
<name>A0ABT3WY49_9BACL</name>
<feature type="transmembrane region" description="Helical" evidence="8">
    <location>
        <begin position="6"/>
        <end position="27"/>
    </location>
</feature>
<keyword evidence="5 8" id="KW-1133">Transmembrane helix</keyword>
<feature type="transmembrane region" description="Helical" evidence="8">
    <location>
        <begin position="34"/>
        <end position="52"/>
    </location>
</feature>
<keyword evidence="3" id="KW-0997">Cell inner membrane</keyword>
<organism evidence="10 11">
    <name type="scientific">Tumebacillus lacus</name>
    <dbReference type="NCBI Taxonomy" id="2995335"/>
    <lineage>
        <taxon>Bacteria</taxon>
        <taxon>Bacillati</taxon>
        <taxon>Bacillota</taxon>
        <taxon>Bacilli</taxon>
        <taxon>Bacillales</taxon>
        <taxon>Alicyclobacillaceae</taxon>
        <taxon>Tumebacillus</taxon>
    </lineage>
</organism>
<dbReference type="InterPro" id="IPR024528">
    <property type="entry name" value="ThrE_2"/>
</dbReference>
<dbReference type="EMBL" id="JAPMLT010000002">
    <property type="protein sequence ID" value="MCX7569600.1"/>
    <property type="molecule type" value="Genomic_DNA"/>
</dbReference>
<evidence type="ECO:0000256" key="8">
    <source>
        <dbReference type="SAM" id="Phobius"/>
    </source>
</evidence>
<keyword evidence="2" id="KW-1003">Cell membrane</keyword>
<comment type="caution">
    <text evidence="10">The sequence shown here is derived from an EMBL/GenBank/DDBJ whole genome shotgun (WGS) entry which is preliminary data.</text>
</comment>
<comment type="similarity">
    <text evidence="7">Belongs to the ThrE exporter (TC 2.A.79) family.</text>
</comment>
<evidence type="ECO:0000256" key="2">
    <source>
        <dbReference type="ARBA" id="ARBA00022475"/>
    </source>
</evidence>
<evidence type="ECO:0000313" key="11">
    <source>
        <dbReference type="Proteomes" id="UP001208017"/>
    </source>
</evidence>
<protein>
    <submittedName>
        <fullName evidence="10">Threonine/serine exporter family protein</fullName>
    </submittedName>
</protein>
<accession>A0ABT3WY49</accession>
<dbReference type="Proteomes" id="UP001208017">
    <property type="component" value="Unassembled WGS sequence"/>
</dbReference>
<evidence type="ECO:0000313" key="10">
    <source>
        <dbReference type="EMBL" id="MCX7569600.1"/>
    </source>
</evidence>
<feature type="transmembrane region" description="Helical" evidence="8">
    <location>
        <begin position="124"/>
        <end position="142"/>
    </location>
</feature>
<proteinExistence type="inferred from homology"/>
<evidence type="ECO:0000259" key="9">
    <source>
        <dbReference type="Pfam" id="PF12821"/>
    </source>
</evidence>
<feature type="transmembrane region" description="Helical" evidence="8">
    <location>
        <begin position="85"/>
        <end position="104"/>
    </location>
</feature>